<feature type="compositionally biased region" description="Basic residues" evidence="1">
    <location>
        <begin position="229"/>
        <end position="238"/>
    </location>
</feature>
<protein>
    <submittedName>
        <fullName evidence="2">Uncharacterized protein</fullName>
    </submittedName>
</protein>
<dbReference type="EMBL" id="OX465084">
    <property type="protein sequence ID" value="CAI9295474.1"/>
    <property type="molecule type" value="Genomic_DNA"/>
</dbReference>
<keyword evidence="3" id="KW-1185">Reference proteome</keyword>
<proteinExistence type="predicted"/>
<evidence type="ECO:0000256" key="1">
    <source>
        <dbReference type="SAM" id="MobiDB-lite"/>
    </source>
</evidence>
<feature type="compositionally biased region" description="Basic and acidic residues" evidence="1">
    <location>
        <begin position="57"/>
        <end position="91"/>
    </location>
</feature>
<feature type="region of interest" description="Disordered" evidence="1">
    <location>
        <begin position="191"/>
        <end position="249"/>
    </location>
</feature>
<name>A0AA35ZNM7_LACSI</name>
<dbReference type="Proteomes" id="UP001177003">
    <property type="component" value="Chromosome 8"/>
</dbReference>
<evidence type="ECO:0000313" key="2">
    <source>
        <dbReference type="EMBL" id="CAI9295474.1"/>
    </source>
</evidence>
<organism evidence="2 3">
    <name type="scientific">Lactuca saligna</name>
    <name type="common">Willowleaf lettuce</name>
    <dbReference type="NCBI Taxonomy" id="75948"/>
    <lineage>
        <taxon>Eukaryota</taxon>
        <taxon>Viridiplantae</taxon>
        <taxon>Streptophyta</taxon>
        <taxon>Embryophyta</taxon>
        <taxon>Tracheophyta</taxon>
        <taxon>Spermatophyta</taxon>
        <taxon>Magnoliopsida</taxon>
        <taxon>eudicotyledons</taxon>
        <taxon>Gunneridae</taxon>
        <taxon>Pentapetalae</taxon>
        <taxon>asterids</taxon>
        <taxon>campanulids</taxon>
        <taxon>Asterales</taxon>
        <taxon>Asteraceae</taxon>
        <taxon>Cichorioideae</taxon>
        <taxon>Cichorieae</taxon>
        <taxon>Lactucinae</taxon>
        <taxon>Lactuca</taxon>
    </lineage>
</organism>
<evidence type="ECO:0000313" key="3">
    <source>
        <dbReference type="Proteomes" id="UP001177003"/>
    </source>
</evidence>
<feature type="region of interest" description="Disordered" evidence="1">
    <location>
        <begin position="19"/>
        <end position="156"/>
    </location>
</feature>
<sequence length="249" mass="27927">MQMLDIDYDLIFGLSDHAGNAEEKAPDNHISELSKLTDGSTSPPQEIGESMQNDLMEGEHLDSNTLTEGEHSFEGENERQNADVEGERLNANDEEELLQNNENYHDVNDVCSIAGSDNDELEKEKKTKRSKKVVVESSKKCVKESTSTKSLKKVPISEAEPIQPEVVVADTPSTQKEIIPSKTSVFRKIKMKSKHKSRSPLTNVVRKPQVSHQGVIFHEIPAPASPSSKKIRAYRHGQTHIEEEEEEER</sequence>
<feature type="compositionally biased region" description="Basic and acidic residues" evidence="1">
    <location>
        <begin position="19"/>
        <end position="32"/>
    </location>
</feature>
<accession>A0AA35ZNM7</accession>
<dbReference type="AlphaFoldDB" id="A0AA35ZNM7"/>
<reference evidence="2" key="1">
    <citation type="submission" date="2023-04" db="EMBL/GenBank/DDBJ databases">
        <authorList>
            <person name="Vijverberg K."/>
            <person name="Xiong W."/>
            <person name="Schranz E."/>
        </authorList>
    </citation>
    <scope>NUCLEOTIDE SEQUENCE</scope>
</reference>
<gene>
    <name evidence="2" type="ORF">LSALG_LOCUS34413</name>
</gene>
<feature type="compositionally biased region" description="Basic and acidic residues" evidence="1">
    <location>
        <begin position="133"/>
        <end position="143"/>
    </location>
</feature>